<dbReference type="GO" id="GO:0046556">
    <property type="term" value="F:alpha-L-arabinofuranosidase activity"/>
    <property type="evidence" value="ECO:0007669"/>
    <property type="project" value="UniProtKB-EC"/>
</dbReference>
<dbReference type="SUPFAM" id="SSF51011">
    <property type="entry name" value="Glycosyl hydrolase domain"/>
    <property type="match status" value="1"/>
</dbReference>
<comment type="catalytic activity">
    <reaction evidence="1">
        <text>Hydrolysis of terminal non-reducing alpha-L-arabinofuranoside residues in alpha-L-arabinosides.</text>
        <dbReference type="EC" id="3.2.1.55"/>
    </reaction>
</comment>
<proteinExistence type="inferred from homology"/>
<dbReference type="Gene3D" id="2.60.40.1180">
    <property type="entry name" value="Golgi alpha-mannosidase II"/>
    <property type="match status" value="1"/>
</dbReference>
<reference evidence="10 11" key="1">
    <citation type="submission" date="2017-02" db="EMBL/GenBank/DDBJ databases">
        <authorList>
            <person name="Peterson S.W."/>
        </authorList>
    </citation>
    <scope>NUCLEOTIDE SEQUENCE [LARGE SCALE GENOMIC DNA]</scope>
    <source>
        <strain evidence="10 11">VKM Ac-2059</strain>
    </source>
</reference>
<dbReference type="InterPro" id="IPR017853">
    <property type="entry name" value="GH"/>
</dbReference>
<feature type="domain" description="Alpha-L-arabinofuranosidase C-terminal" evidence="9">
    <location>
        <begin position="291"/>
        <end position="508"/>
    </location>
</feature>
<evidence type="ECO:0000313" key="10">
    <source>
        <dbReference type="EMBL" id="SKC60073.1"/>
    </source>
</evidence>
<evidence type="ECO:0000256" key="1">
    <source>
        <dbReference type="ARBA" id="ARBA00001462"/>
    </source>
</evidence>
<comment type="similarity">
    <text evidence="2">Belongs to the glycosyl hydrolase 51 family.</text>
</comment>
<feature type="compositionally biased region" description="Low complexity" evidence="8">
    <location>
        <begin position="525"/>
        <end position="546"/>
    </location>
</feature>
<accession>A0A1T5K8Q4</accession>
<evidence type="ECO:0000256" key="2">
    <source>
        <dbReference type="ARBA" id="ARBA00007186"/>
    </source>
</evidence>
<comment type="subunit">
    <text evidence="3">Homohexamer; trimer of dimers.</text>
</comment>
<dbReference type="Proteomes" id="UP000190857">
    <property type="component" value="Unassembled WGS sequence"/>
</dbReference>
<feature type="region of interest" description="Disordered" evidence="8">
    <location>
        <begin position="525"/>
        <end position="552"/>
    </location>
</feature>
<keyword evidence="11" id="KW-1185">Reference proteome</keyword>
<dbReference type="PANTHER" id="PTHR43576:SF3">
    <property type="entry name" value="ALPHA-L-ARABINOFURANOSIDASE C"/>
    <property type="match status" value="1"/>
</dbReference>
<dbReference type="SMART" id="SM00813">
    <property type="entry name" value="Alpha-L-AF_C"/>
    <property type="match status" value="1"/>
</dbReference>
<keyword evidence="6" id="KW-0119">Carbohydrate metabolism</keyword>
<evidence type="ECO:0000256" key="8">
    <source>
        <dbReference type="SAM" id="MobiDB-lite"/>
    </source>
</evidence>
<protein>
    <recommendedName>
        <fullName evidence="4">non-reducing end alpha-L-arabinofuranosidase</fullName>
        <ecNumber evidence="4">3.2.1.55</ecNumber>
    </recommendedName>
</protein>
<keyword evidence="7" id="KW-0326">Glycosidase</keyword>
<evidence type="ECO:0000256" key="7">
    <source>
        <dbReference type="ARBA" id="ARBA00023295"/>
    </source>
</evidence>
<evidence type="ECO:0000256" key="6">
    <source>
        <dbReference type="ARBA" id="ARBA00023277"/>
    </source>
</evidence>
<dbReference type="InterPro" id="IPR010720">
    <property type="entry name" value="Alpha-L-AF_C"/>
</dbReference>
<dbReference type="AlphaFoldDB" id="A0A1T5K8Q4"/>
<dbReference type="InterPro" id="IPR013780">
    <property type="entry name" value="Glyco_hydro_b"/>
</dbReference>
<sequence length="552" mass="58872">MLTASLRLNTRTPIAPVNPRLFGSFVEHMGRAVYTGIFEPGHDTADAAGFRSDVADLVRELGVSIVRYPGGNFVSGFKWEDSVGPVDERPVRLDAAWHSIETNRVGIHEFAAWAASAGVEVMQAVNLGTRGVAEAAELLEYCNIPRGTALSDARRANGSDEPFDIRVWCLGNEMDGPWQIGHKTADEYGRLAAETARLMRFVDPRIELVAAGSSNAEMPTFGSWERTVLTHTAGLVDHISVHAYYEELDGDADSFLASAVGLDRYLDEVAQIIDEVRAEAGIERPIGISVDEWNVWYQTRFNEVDKEPLLTGEWNEAPRLIEDEYGVTDAVVVGSLLNSLLRHGDRVSMANLAQLVNVIAPIRSEPGGPAWRQTTFHPFERTARFARGEILEVDVSGAPVVETQKYGAVPVVDAAATRDGDDVVLFLVNRSTTDVLALSVEIPDVAGLALVDAETLTVPDGLDRHASNTATEPARVGLVRLAGVEVSSESGAAAAGSAAVSATLPALSWSIIRLAATAAAETLPAATSASSSAASPSDSSDATTSSLGDTRA</sequence>
<dbReference type="EMBL" id="FUZP01000002">
    <property type="protein sequence ID" value="SKC60073.1"/>
    <property type="molecule type" value="Genomic_DNA"/>
</dbReference>
<evidence type="ECO:0000259" key="9">
    <source>
        <dbReference type="SMART" id="SM00813"/>
    </source>
</evidence>
<dbReference type="GO" id="GO:0000272">
    <property type="term" value="P:polysaccharide catabolic process"/>
    <property type="evidence" value="ECO:0007669"/>
    <property type="project" value="TreeGrafter"/>
</dbReference>
<dbReference type="EC" id="3.2.1.55" evidence="4"/>
<keyword evidence="5" id="KW-0378">Hydrolase</keyword>
<dbReference type="GO" id="GO:0046373">
    <property type="term" value="P:L-arabinose metabolic process"/>
    <property type="evidence" value="ECO:0007669"/>
    <property type="project" value="InterPro"/>
</dbReference>
<gene>
    <name evidence="10" type="ORF">SAMN06309945_2017</name>
</gene>
<evidence type="ECO:0000256" key="3">
    <source>
        <dbReference type="ARBA" id="ARBA00011165"/>
    </source>
</evidence>
<evidence type="ECO:0000256" key="4">
    <source>
        <dbReference type="ARBA" id="ARBA00012670"/>
    </source>
</evidence>
<evidence type="ECO:0000313" key="11">
    <source>
        <dbReference type="Proteomes" id="UP000190857"/>
    </source>
</evidence>
<dbReference type="PANTHER" id="PTHR43576">
    <property type="entry name" value="ALPHA-L-ARABINOFURANOSIDASE C-RELATED"/>
    <property type="match status" value="1"/>
</dbReference>
<dbReference type="Gene3D" id="3.20.20.80">
    <property type="entry name" value="Glycosidases"/>
    <property type="match status" value="1"/>
</dbReference>
<name>A0A1T5K8Q4_9MICO</name>
<dbReference type="RefSeq" id="WP_234991131.1">
    <property type="nucleotide sequence ID" value="NZ_FUZP01000002.1"/>
</dbReference>
<dbReference type="STRING" id="123320.SAMN06309945_2017"/>
<dbReference type="SUPFAM" id="SSF51445">
    <property type="entry name" value="(Trans)glycosidases"/>
    <property type="match status" value="1"/>
</dbReference>
<organism evidence="10 11">
    <name type="scientific">Okibacterium fritillariae</name>
    <dbReference type="NCBI Taxonomy" id="123320"/>
    <lineage>
        <taxon>Bacteria</taxon>
        <taxon>Bacillati</taxon>
        <taxon>Actinomycetota</taxon>
        <taxon>Actinomycetes</taxon>
        <taxon>Micrococcales</taxon>
        <taxon>Microbacteriaceae</taxon>
        <taxon>Okibacterium</taxon>
    </lineage>
</organism>
<evidence type="ECO:0000256" key="5">
    <source>
        <dbReference type="ARBA" id="ARBA00022801"/>
    </source>
</evidence>
<dbReference type="Pfam" id="PF06964">
    <property type="entry name" value="Alpha-L-AF_C"/>
    <property type="match status" value="1"/>
</dbReference>
<dbReference type="Pfam" id="PF22848">
    <property type="entry name" value="ASD1_dom"/>
    <property type="match status" value="1"/>
</dbReference>
<dbReference type="InterPro" id="IPR055235">
    <property type="entry name" value="ASD1_cat"/>
</dbReference>